<dbReference type="SUPFAM" id="SSF50978">
    <property type="entry name" value="WD40 repeat-like"/>
    <property type="match status" value="1"/>
</dbReference>
<dbReference type="EMBL" id="JARGDH010000049">
    <property type="protein sequence ID" value="KAL0263991.1"/>
    <property type="molecule type" value="Genomic_DNA"/>
</dbReference>
<dbReference type="AlphaFoldDB" id="A0AAW2H6N7"/>
<dbReference type="SMART" id="SM00320">
    <property type="entry name" value="WD40"/>
    <property type="match status" value="3"/>
</dbReference>
<evidence type="ECO:0000256" key="1">
    <source>
        <dbReference type="SAM" id="MobiDB-lite"/>
    </source>
</evidence>
<dbReference type="InterPro" id="IPR015943">
    <property type="entry name" value="WD40/YVTN_repeat-like_dom_sf"/>
</dbReference>
<dbReference type="GO" id="GO:0042254">
    <property type="term" value="P:ribosome biogenesis"/>
    <property type="evidence" value="ECO:0007669"/>
    <property type="project" value="TreeGrafter"/>
</dbReference>
<reference evidence="2" key="1">
    <citation type="journal article" date="2024" name="Gigascience">
        <title>Chromosome-level genome of the poultry shaft louse Menopon gallinae provides insight into the host-switching and adaptive evolution of parasitic lice.</title>
        <authorList>
            <person name="Xu Y."/>
            <person name="Ma L."/>
            <person name="Liu S."/>
            <person name="Liang Y."/>
            <person name="Liu Q."/>
            <person name="He Z."/>
            <person name="Tian L."/>
            <person name="Duan Y."/>
            <person name="Cai W."/>
            <person name="Li H."/>
            <person name="Song F."/>
        </authorList>
    </citation>
    <scope>NUCLEOTIDE SEQUENCE</scope>
    <source>
        <strain evidence="2">Cailab_2023a</strain>
    </source>
</reference>
<dbReference type="PANTHER" id="PTHR45903">
    <property type="entry name" value="GLUTAMATE-RICH WD REPEAT-CONTAINING PROTEIN 1"/>
    <property type="match status" value="1"/>
</dbReference>
<proteinExistence type="predicted"/>
<dbReference type="PANTHER" id="PTHR45903:SF1">
    <property type="entry name" value="GLUTAMATE-RICH WD REPEAT-CONTAINING PROTEIN 1"/>
    <property type="match status" value="1"/>
</dbReference>
<dbReference type="InterPro" id="IPR001680">
    <property type="entry name" value="WD40_rpt"/>
</dbReference>
<dbReference type="Gene3D" id="2.130.10.10">
    <property type="entry name" value="YVTN repeat-like/Quinoprotein amine dehydrogenase"/>
    <property type="match status" value="1"/>
</dbReference>
<gene>
    <name evidence="2" type="ORF">PYX00_011016</name>
</gene>
<dbReference type="GO" id="GO:0005730">
    <property type="term" value="C:nucleolus"/>
    <property type="evidence" value="ECO:0007669"/>
    <property type="project" value="TreeGrafter"/>
</dbReference>
<organism evidence="2">
    <name type="scientific">Menopon gallinae</name>
    <name type="common">poultry shaft louse</name>
    <dbReference type="NCBI Taxonomy" id="328185"/>
    <lineage>
        <taxon>Eukaryota</taxon>
        <taxon>Metazoa</taxon>
        <taxon>Ecdysozoa</taxon>
        <taxon>Arthropoda</taxon>
        <taxon>Hexapoda</taxon>
        <taxon>Insecta</taxon>
        <taxon>Pterygota</taxon>
        <taxon>Neoptera</taxon>
        <taxon>Paraneoptera</taxon>
        <taxon>Psocodea</taxon>
        <taxon>Troctomorpha</taxon>
        <taxon>Phthiraptera</taxon>
        <taxon>Amblycera</taxon>
        <taxon>Menoponidae</taxon>
        <taxon>Menopon</taxon>
    </lineage>
</organism>
<dbReference type="InterPro" id="IPR051972">
    <property type="entry name" value="Glutamate-rich_WD_repeat"/>
</dbReference>
<feature type="compositionally biased region" description="Low complexity" evidence="1">
    <location>
        <begin position="67"/>
        <end position="92"/>
    </location>
</feature>
<protein>
    <submittedName>
        <fullName evidence="2">Uncharacterized protein</fullName>
    </submittedName>
</protein>
<accession>A0AAW2H6N7</accession>
<dbReference type="InterPro" id="IPR036322">
    <property type="entry name" value="WD40_repeat_dom_sf"/>
</dbReference>
<evidence type="ECO:0000313" key="2">
    <source>
        <dbReference type="EMBL" id="KAL0263991.1"/>
    </source>
</evidence>
<comment type="caution">
    <text evidence="2">The sequence shown here is derived from an EMBL/GenBank/DDBJ whole genome shotgun (WGS) entry which is preliminary data.</text>
</comment>
<feature type="region of interest" description="Disordered" evidence="1">
    <location>
        <begin position="67"/>
        <end position="96"/>
    </location>
</feature>
<dbReference type="Pfam" id="PF00400">
    <property type="entry name" value="WD40"/>
    <property type="match status" value="2"/>
</dbReference>
<name>A0AAW2H6N7_9NEOP</name>
<sequence>MQRPHADMEAQDKGRDKLYKNLYLQRPVLAKAEHSLQLGARYKCALTATAHRLRSGYSLSSVLDTHPNASSMPARASSPSPLPAPNNARSSAGDPSCMRSAMNLHTCSRSTGQHSELQVDENAYRVLEYVSLEWPSQTVDVVGDTALLATNAAGGGGSVVRMGLADTAGLARMERLRLEQTRVDRDYNRLRAGACVLCIADDCLDVLDGTLVRRARVAGAFAHGLDAGDGRAYCGARGGALVVIDLAGGRASERSVHRGAVESVDVSGEMVFTASCDGTVCVTDMRAHKPVLVRELGCEANAVAFNGAGLLVCGGDSGSLWVVDMRVPDVAEEIAWHRSPVCSVRWRDADVFVSCSDEQVVLWDVSFADEWEYHRYLSFVHQGQRYYKEAAFGADGVVLTTSYDGVCIFAPVE</sequence>